<evidence type="ECO:0000256" key="1">
    <source>
        <dbReference type="ARBA" id="ARBA00006700"/>
    </source>
</evidence>
<name>A0A218NP34_9ARCH</name>
<dbReference type="GO" id="GO:1990904">
    <property type="term" value="C:ribonucleoprotein complex"/>
    <property type="evidence" value="ECO:0007669"/>
    <property type="project" value="UniProtKB-KW"/>
</dbReference>
<sequence>MSILMYPIGTEKAITEISKDNMITYVVDLDSTKYEIKKEFEKQFNVKVDKVRVINTPKNKKHAFIKLKKEFNASDVAMKLKLV</sequence>
<evidence type="ECO:0000313" key="6">
    <source>
        <dbReference type="Proteomes" id="UP000197679"/>
    </source>
</evidence>
<evidence type="ECO:0000313" key="5">
    <source>
        <dbReference type="EMBL" id="ASI14238.1"/>
    </source>
</evidence>
<dbReference type="Pfam" id="PF00276">
    <property type="entry name" value="Ribosomal_L23"/>
    <property type="match status" value="1"/>
</dbReference>
<dbReference type="RefSeq" id="WP_232780218.1">
    <property type="nucleotide sequence ID" value="NZ_CP019964.1"/>
</dbReference>
<dbReference type="SUPFAM" id="SSF54189">
    <property type="entry name" value="Ribosomal proteins S24e, L23 and L15e"/>
    <property type="match status" value="1"/>
</dbReference>
<organism evidence="5 6">
    <name type="scientific">Candidatus Mancarchaeum acidiphilum</name>
    <dbReference type="NCBI Taxonomy" id="1920749"/>
    <lineage>
        <taxon>Archaea</taxon>
        <taxon>Candidatus Micrarchaeota</taxon>
        <taxon>Candidatus Mancarchaeum</taxon>
    </lineage>
</organism>
<dbReference type="AlphaFoldDB" id="A0A218NP34"/>
<reference evidence="5 6" key="1">
    <citation type="journal article" date="2017" name="Nat. Commun.">
        <title>'ARMAN' archaea depend on association with euryarchaeal host in culture and in situ.</title>
        <authorList>
            <person name="Golyshina O."/>
            <person name="Toshchakov S."/>
            <person name="Makarova K."/>
            <person name="Gavrilov S."/>
            <person name="Korzhenkov A."/>
            <person name="La Cono V."/>
            <person name="Arcadi E."/>
            <person name="Nechitaylo T."/>
            <person name="Ferrer M."/>
            <person name="Kublanov I."/>
            <person name="Wolf Y."/>
            <person name="Yakimov M."/>
            <person name="Golyshin P."/>
            <person name="Slesarev A."/>
            <person name="Kozyavkin S."/>
        </authorList>
    </citation>
    <scope>NUCLEOTIDE SEQUENCE [LARGE SCALE GENOMIC DNA]</scope>
    <source>
        <strain evidence="5 6">Mia14</strain>
    </source>
</reference>
<evidence type="ECO:0000256" key="4">
    <source>
        <dbReference type="HAMAP-Rule" id="MF_01369"/>
    </source>
</evidence>
<keyword evidence="4" id="KW-0694">RNA-binding</keyword>
<dbReference type="GO" id="GO:0003735">
    <property type="term" value="F:structural constituent of ribosome"/>
    <property type="evidence" value="ECO:0007669"/>
    <property type="project" value="InterPro"/>
</dbReference>
<dbReference type="EMBL" id="CP019964">
    <property type="protein sequence ID" value="ASI14238.1"/>
    <property type="molecule type" value="Genomic_DNA"/>
</dbReference>
<keyword evidence="4" id="KW-0699">rRNA-binding</keyword>
<dbReference type="InterPro" id="IPR012677">
    <property type="entry name" value="Nucleotide-bd_a/b_plait_sf"/>
</dbReference>
<dbReference type="Gene3D" id="3.30.70.330">
    <property type="match status" value="1"/>
</dbReference>
<keyword evidence="2 4" id="KW-0689">Ribosomal protein</keyword>
<comment type="subunit">
    <text evidence="4">Part of the 50S ribosomal subunit. Contacts protein L29.</text>
</comment>
<dbReference type="GO" id="GO:0005840">
    <property type="term" value="C:ribosome"/>
    <property type="evidence" value="ECO:0007669"/>
    <property type="project" value="UniProtKB-KW"/>
</dbReference>
<accession>A0A218NP34</accession>
<evidence type="ECO:0000256" key="2">
    <source>
        <dbReference type="ARBA" id="ARBA00022980"/>
    </source>
</evidence>
<evidence type="ECO:0000256" key="3">
    <source>
        <dbReference type="ARBA" id="ARBA00023274"/>
    </source>
</evidence>
<dbReference type="HAMAP" id="MF_01369_A">
    <property type="entry name" value="Ribosomal_uL23_A"/>
    <property type="match status" value="1"/>
</dbReference>
<gene>
    <name evidence="4" type="primary">rpl23</name>
    <name evidence="5" type="ORF">Mia14_0966</name>
</gene>
<proteinExistence type="inferred from homology"/>
<dbReference type="PANTHER" id="PTHR11620">
    <property type="entry name" value="60S RIBOSOMAL PROTEIN L23A"/>
    <property type="match status" value="1"/>
</dbReference>
<dbReference type="GO" id="GO:0006412">
    <property type="term" value="P:translation"/>
    <property type="evidence" value="ECO:0007669"/>
    <property type="project" value="UniProtKB-UniRule"/>
</dbReference>
<keyword evidence="3 4" id="KW-0687">Ribonucleoprotein</keyword>
<comment type="similarity">
    <text evidence="1 4">Belongs to the universal ribosomal protein uL23 family.</text>
</comment>
<keyword evidence="6" id="KW-1185">Reference proteome</keyword>
<dbReference type="InterPro" id="IPR013025">
    <property type="entry name" value="Ribosomal_uL23-like"/>
</dbReference>
<protein>
    <recommendedName>
        <fullName evidence="4">Large ribosomal subunit protein uL23</fullName>
    </recommendedName>
</protein>
<dbReference type="InterPro" id="IPR012678">
    <property type="entry name" value="Ribosomal_uL23/eL15/eS24_sf"/>
</dbReference>
<dbReference type="GO" id="GO:0019843">
    <property type="term" value="F:rRNA binding"/>
    <property type="evidence" value="ECO:0007669"/>
    <property type="project" value="UniProtKB-UniRule"/>
</dbReference>
<comment type="function">
    <text evidence="4">Binds to 23S rRNA. One of the proteins that surrounds the polypeptide exit tunnel on the outside of the ribosome.</text>
</comment>
<dbReference type="GeneID" id="33314502"/>
<dbReference type="Proteomes" id="UP000197679">
    <property type="component" value="Chromosome"/>
</dbReference>
<dbReference type="NCBIfam" id="NF011118">
    <property type="entry name" value="PRK14548.1"/>
    <property type="match status" value="1"/>
</dbReference>
<dbReference type="KEGG" id="marh:Mia14_0966"/>